<keyword evidence="2" id="KW-1185">Reference proteome</keyword>
<evidence type="ECO:0000313" key="2">
    <source>
        <dbReference type="Proteomes" id="UP001631969"/>
    </source>
</evidence>
<name>A0ACC7P5R5_9BACL</name>
<sequence length="324" mass="33183">MDYSQENSRRLNNDAPGFAVGLDGGGTKTTVTVMDAGGRIVREFTADGINYNGRKEADVEQALHSIYAELAAVCGGLRHIRHMVIGAAGISNPAIPGRLTAAVRSHGYTGPLRIIGDHEAALHGAFGGGPGMLLIAGTGSVCFGCSAAGETGRAGGFGHLIDDEGSAYSIGRRLLSAAVRAWDGREPPTVISRLLQERHQLAGPGEIVGFTYGPATGKKEIAALAPILEEACNLSDAAALAIAEASAAALVELVAALADRLGLQAGPLTLSGSVLLRNPYVRSAFDLQLAAALPRMRLVLPRLHAAAGAAAMALELSAAEAAPQ</sequence>
<accession>A0ACC7P5R5</accession>
<proteinExistence type="predicted"/>
<evidence type="ECO:0000313" key="1">
    <source>
        <dbReference type="EMBL" id="MFM9332406.1"/>
    </source>
</evidence>
<gene>
    <name evidence="1" type="ORF">ACI1P1_29340</name>
</gene>
<protein>
    <submittedName>
        <fullName evidence="1">BadF/BadG/BcrA/BcrD ATPase family protein</fullName>
    </submittedName>
</protein>
<dbReference type="Proteomes" id="UP001631969">
    <property type="component" value="Unassembled WGS sequence"/>
</dbReference>
<organism evidence="1 2">
    <name type="scientific">Paenibacillus mesotrionivorans</name>
    <dbReference type="NCBI Taxonomy" id="3160968"/>
    <lineage>
        <taxon>Bacteria</taxon>
        <taxon>Bacillati</taxon>
        <taxon>Bacillota</taxon>
        <taxon>Bacilli</taxon>
        <taxon>Bacillales</taxon>
        <taxon>Paenibacillaceae</taxon>
        <taxon>Paenibacillus</taxon>
    </lineage>
</organism>
<reference evidence="1" key="1">
    <citation type="submission" date="2024-12" db="EMBL/GenBank/DDBJ databases">
        <authorList>
            <person name="Wu N."/>
        </authorList>
    </citation>
    <scope>NUCLEOTIDE SEQUENCE</scope>
    <source>
        <strain evidence="1">P15</strain>
    </source>
</reference>
<dbReference type="EMBL" id="JBJURJ010000030">
    <property type="protein sequence ID" value="MFM9332406.1"/>
    <property type="molecule type" value="Genomic_DNA"/>
</dbReference>
<comment type="caution">
    <text evidence="1">The sequence shown here is derived from an EMBL/GenBank/DDBJ whole genome shotgun (WGS) entry which is preliminary data.</text>
</comment>